<name>A0A4Y8L9D5_9BACT</name>
<comment type="caution">
    <text evidence="3">The sequence shown here is derived from an EMBL/GenBank/DDBJ whole genome shotgun (WGS) entry which is preliminary data.</text>
</comment>
<dbReference type="SUPFAM" id="SSF56436">
    <property type="entry name" value="C-type lectin-like"/>
    <property type="match status" value="1"/>
</dbReference>
<dbReference type="Pfam" id="PF03781">
    <property type="entry name" value="FGE-sulfatase"/>
    <property type="match status" value="1"/>
</dbReference>
<proteinExistence type="predicted"/>
<dbReference type="InterPro" id="IPR005532">
    <property type="entry name" value="SUMF_dom"/>
</dbReference>
<evidence type="ECO:0000259" key="2">
    <source>
        <dbReference type="Pfam" id="PF03781"/>
    </source>
</evidence>
<reference evidence="3 4" key="1">
    <citation type="submission" date="2019-03" db="EMBL/GenBank/DDBJ databases">
        <title>San Antonio Military Medical Center submission to MRSN (WRAIR), pending publication.</title>
        <authorList>
            <person name="Blyth D.M."/>
            <person name="Mccarthy S.L."/>
            <person name="Schall S.E."/>
            <person name="Stam J.A."/>
            <person name="Ong A.C."/>
            <person name="Mcgann P.T."/>
        </authorList>
    </citation>
    <scope>NUCLEOTIDE SEQUENCE [LARGE SCALE GENOMIC DNA]</scope>
    <source>
        <strain evidence="3 4">MRSN571793</strain>
    </source>
</reference>
<protein>
    <submittedName>
        <fullName evidence="3">Gliding motility-associated lipoprotein GldK</fullName>
    </submittedName>
</protein>
<feature type="signal peptide" evidence="1">
    <location>
        <begin position="1"/>
        <end position="19"/>
    </location>
</feature>
<gene>
    <name evidence="3" type="ORF">E2605_03795</name>
</gene>
<accession>A0A4Y8L9D5</accession>
<dbReference type="AlphaFoldDB" id="A0A4Y8L9D5"/>
<feature type="domain" description="Sulfatase-modifying factor enzyme-like" evidence="2">
    <location>
        <begin position="46"/>
        <end position="466"/>
    </location>
</feature>
<sequence length="476" mass="53678">MKKSIFTAVSALLILSSCGKPGGAGSVGGELVGAGGSSWAEPAPFGMVLVSRGHIAMGPSDSDSLWGQIASAKGISVDAFWMDDTEITNSEYKQFVYWVRDSIIRERLADPSFGNDETYKITEDRYGDPVKPYLNWKKAIPWKRPDEFAEAALLSVTKVNPITGERGIDPEQLNFKYEWFDHTEAAKRHNRLNPSQRVLNTDIVVDPNEMVMISKDTAFIDENGKPVNLTINRPLSSLFDFVNTKIVNIYPDTTVWVNDFNNAYNEPYMRMYFSHPGYNDYPVVGVTWEQATAFCEWRTMFYKMGIGARGGRDIEPFRLPTEAEWEFAARSGHSENKYPWDSEETQSEKGCFLANFKPGEGNYTKDGNLISSRVGTYAPNVFGLYDMAGNVSEWTSTQYTEAGSKEMSDMNPENRYNAAIEDPYAIKKKVVKGGSWKDVGRFIRGDMREAEFQNQPRSYIGFRCVRTQIGFSKSKK</sequence>
<dbReference type="PROSITE" id="PS51257">
    <property type="entry name" value="PROKAR_LIPOPROTEIN"/>
    <property type="match status" value="1"/>
</dbReference>
<dbReference type="RefSeq" id="WP_134435767.1">
    <property type="nucleotide sequence ID" value="NZ_SOML01000002.1"/>
</dbReference>
<keyword evidence="1" id="KW-0732">Signal</keyword>
<dbReference type="GO" id="GO:0120147">
    <property type="term" value="F:formylglycine-generating oxidase activity"/>
    <property type="evidence" value="ECO:0007669"/>
    <property type="project" value="TreeGrafter"/>
</dbReference>
<dbReference type="InterPro" id="IPR051043">
    <property type="entry name" value="Sulfatase_Mod_Factor_Kinase"/>
</dbReference>
<dbReference type="STRING" id="1121485.GCA_000426485_03371"/>
<evidence type="ECO:0000313" key="4">
    <source>
        <dbReference type="Proteomes" id="UP000297861"/>
    </source>
</evidence>
<dbReference type="OrthoDB" id="9768004at2"/>
<dbReference type="EMBL" id="SOML01000002">
    <property type="protein sequence ID" value="TFD98092.1"/>
    <property type="molecule type" value="Genomic_DNA"/>
</dbReference>
<feature type="chain" id="PRO_5021368000" evidence="1">
    <location>
        <begin position="20"/>
        <end position="476"/>
    </location>
</feature>
<dbReference type="Proteomes" id="UP000297861">
    <property type="component" value="Unassembled WGS sequence"/>
</dbReference>
<dbReference type="Gene3D" id="3.90.1580.10">
    <property type="entry name" value="paralog of FGE (formylglycine-generating enzyme)"/>
    <property type="match status" value="2"/>
</dbReference>
<dbReference type="PANTHER" id="PTHR23150">
    <property type="entry name" value="SULFATASE MODIFYING FACTOR 1, 2"/>
    <property type="match status" value="1"/>
</dbReference>
<dbReference type="PANTHER" id="PTHR23150:SF19">
    <property type="entry name" value="FORMYLGLYCINE-GENERATING ENZYME"/>
    <property type="match status" value="1"/>
</dbReference>
<evidence type="ECO:0000313" key="3">
    <source>
        <dbReference type="EMBL" id="TFD98092.1"/>
    </source>
</evidence>
<evidence type="ECO:0000256" key="1">
    <source>
        <dbReference type="SAM" id="SignalP"/>
    </source>
</evidence>
<dbReference type="InterPro" id="IPR016187">
    <property type="entry name" value="CTDL_fold"/>
</dbReference>
<organism evidence="3 4">
    <name type="scientific">Dysgonomonas capnocytophagoides</name>
    <dbReference type="NCBI Taxonomy" id="45254"/>
    <lineage>
        <taxon>Bacteria</taxon>
        <taxon>Pseudomonadati</taxon>
        <taxon>Bacteroidota</taxon>
        <taxon>Bacteroidia</taxon>
        <taxon>Bacteroidales</taxon>
        <taxon>Dysgonomonadaceae</taxon>
        <taxon>Dysgonomonas</taxon>
    </lineage>
</organism>
<keyword evidence="4" id="KW-1185">Reference proteome</keyword>
<dbReference type="InterPro" id="IPR042095">
    <property type="entry name" value="SUMF_sf"/>
</dbReference>
<keyword evidence="3" id="KW-0449">Lipoprotein</keyword>